<protein>
    <recommendedName>
        <fullName evidence="3">PilZ domain-containing protein</fullName>
    </recommendedName>
</protein>
<dbReference type="Proteomes" id="UP000249524">
    <property type="component" value="Unassembled WGS sequence"/>
</dbReference>
<organism evidence="1 2">
    <name type="scientific">Phenylobacterium kunshanense</name>
    <dbReference type="NCBI Taxonomy" id="1445034"/>
    <lineage>
        <taxon>Bacteria</taxon>
        <taxon>Pseudomonadati</taxon>
        <taxon>Pseudomonadota</taxon>
        <taxon>Alphaproteobacteria</taxon>
        <taxon>Caulobacterales</taxon>
        <taxon>Caulobacteraceae</taxon>
        <taxon>Phenylobacterium</taxon>
    </lineage>
</organism>
<gene>
    <name evidence="1" type="ORF">DJ019_01285</name>
</gene>
<reference evidence="1 2" key="1">
    <citation type="submission" date="2018-05" db="EMBL/GenBank/DDBJ databases">
        <authorList>
            <person name="Lanie J.A."/>
            <person name="Ng W.-L."/>
            <person name="Kazmierczak K.M."/>
            <person name="Andrzejewski T.M."/>
            <person name="Davidsen T.M."/>
            <person name="Wayne K.J."/>
            <person name="Tettelin H."/>
            <person name="Glass J.I."/>
            <person name="Rusch D."/>
            <person name="Podicherti R."/>
            <person name="Tsui H.-C.T."/>
            <person name="Winkler M.E."/>
        </authorList>
    </citation>
    <scope>NUCLEOTIDE SEQUENCE [LARGE SCALE GENOMIC DNA]</scope>
    <source>
        <strain evidence="1 2">BUT-10</strain>
    </source>
</reference>
<accession>A0A328BNK5</accession>
<dbReference type="AlphaFoldDB" id="A0A328BNK5"/>
<sequence>MPRMDPRIAPFFACGYEIRDAGAARGGAEFAILADDPLTPRLGDRFTLEGCGVVREVSVIALDQSPSGWRATCRVTDVF</sequence>
<name>A0A328BNK5_9CAUL</name>
<dbReference type="RefSeq" id="WP_111274175.1">
    <property type="nucleotide sequence ID" value="NZ_QFYS01000001.1"/>
</dbReference>
<dbReference type="EMBL" id="QFYS01000001">
    <property type="protein sequence ID" value="RAK68683.1"/>
    <property type="molecule type" value="Genomic_DNA"/>
</dbReference>
<keyword evidence="2" id="KW-1185">Reference proteome</keyword>
<evidence type="ECO:0008006" key="3">
    <source>
        <dbReference type="Google" id="ProtNLM"/>
    </source>
</evidence>
<dbReference type="OrthoDB" id="7210824at2"/>
<evidence type="ECO:0000313" key="2">
    <source>
        <dbReference type="Proteomes" id="UP000249524"/>
    </source>
</evidence>
<evidence type="ECO:0000313" key="1">
    <source>
        <dbReference type="EMBL" id="RAK68683.1"/>
    </source>
</evidence>
<proteinExistence type="predicted"/>
<comment type="caution">
    <text evidence="1">The sequence shown here is derived from an EMBL/GenBank/DDBJ whole genome shotgun (WGS) entry which is preliminary data.</text>
</comment>